<dbReference type="InParanoid" id="T1FVK4"/>
<feature type="domain" description="Ig-like" evidence="6">
    <location>
        <begin position="235"/>
        <end position="333"/>
    </location>
</feature>
<evidence type="ECO:0000313" key="9">
    <source>
        <dbReference type="Proteomes" id="UP000015101"/>
    </source>
</evidence>
<dbReference type="STRING" id="6412.T1FVK4"/>
<keyword evidence="2" id="KW-0677">Repeat</keyword>
<dbReference type="PANTHER" id="PTHR12231:SF253">
    <property type="entry name" value="DPR-INTERACTING PROTEIN ETA, ISOFORM B-RELATED"/>
    <property type="match status" value="1"/>
</dbReference>
<dbReference type="Proteomes" id="UP000015101">
    <property type="component" value="Unassembled WGS sequence"/>
</dbReference>
<dbReference type="Pfam" id="PF13927">
    <property type="entry name" value="Ig_3"/>
    <property type="match status" value="1"/>
</dbReference>
<dbReference type="SUPFAM" id="SSF48726">
    <property type="entry name" value="Immunoglobulin"/>
    <property type="match status" value="3"/>
</dbReference>
<dbReference type="GO" id="GO:0050808">
    <property type="term" value="P:synapse organization"/>
    <property type="evidence" value="ECO:0000318"/>
    <property type="project" value="GO_Central"/>
</dbReference>
<dbReference type="EMBL" id="AMQM01007347">
    <property type="status" value="NOT_ANNOTATED_CDS"/>
    <property type="molecule type" value="Genomic_DNA"/>
</dbReference>
<dbReference type="PROSITE" id="PS50835">
    <property type="entry name" value="IG_LIKE"/>
    <property type="match status" value="3"/>
</dbReference>
<evidence type="ECO:0000256" key="5">
    <source>
        <dbReference type="SAM" id="SignalP"/>
    </source>
</evidence>
<dbReference type="PANTHER" id="PTHR12231">
    <property type="entry name" value="CTX-RELATED TYPE I TRANSMEMBRANE PROTEIN"/>
    <property type="match status" value="1"/>
</dbReference>
<keyword evidence="9" id="KW-1185">Reference proteome</keyword>
<keyword evidence="3" id="KW-1015">Disulfide bond</keyword>
<dbReference type="InterPro" id="IPR013098">
    <property type="entry name" value="Ig_I-set"/>
</dbReference>
<dbReference type="KEGG" id="hro:HELRODRAFT_194010"/>
<keyword evidence="4" id="KW-0393">Immunoglobulin domain</keyword>
<dbReference type="HOGENOM" id="CLU_027228_4_1_1"/>
<dbReference type="InterPro" id="IPR003598">
    <property type="entry name" value="Ig_sub2"/>
</dbReference>
<evidence type="ECO:0000256" key="3">
    <source>
        <dbReference type="ARBA" id="ARBA00023157"/>
    </source>
</evidence>
<reference evidence="8" key="3">
    <citation type="submission" date="2015-06" db="UniProtKB">
        <authorList>
            <consortium name="EnsemblMetazoa"/>
        </authorList>
    </citation>
    <scope>IDENTIFICATION</scope>
</reference>
<dbReference type="GO" id="GO:0007156">
    <property type="term" value="P:homophilic cell adhesion via plasma membrane adhesion molecules"/>
    <property type="evidence" value="ECO:0000318"/>
    <property type="project" value="GO_Central"/>
</dbReference>
<reference evidence="7 9" key="2">
    <citation type="journal article" date="2013" name="Nature">
        <title>Insights into bilaterian evolution from three spiralian genomes.</title>
        <authorList>
            <person name="Simakov O."/>
            <person name="Marletaz F."/>
            <person name="Cho S.J."/>
            <person name="Edsinger-Gonzales E."/>
            <person name="Havlak P."/>
            <person name="Hellsten U."/>
            <person name="Kuo D.H."/>
            <person name="Larsson T."/>
            <person name="Lv J."/>
            <person name="Arendt D."/>
            <person name="Savage R."/>
            <person name="Osoegawa K."/>
            <person name="de Jong P."/>
            <person name="Grimwood J."/>
            <person name="Chapman J.A."/>
            <person name="Shapiro H."/>
            <person name="Aerts A."/>
            <person name="Otillar R.P."/>
            <person name="Terry A.Y."/>
            <person name="Boore J.L."/>
            <person name="Grigoriev I.V."/>
            <person name="Lindberg D.R."/>
            <person name="Seaver E.C."/>
            <person name="Weisblat D.A."/>
            <person name="Putnam N.H."/>
            <person name="Rokhsar D.S."/>
        </authorList>
    </citation>
    <scope>NUCLEOTIDE SEQUENCE</scope>
</reference>
<dbReference type="InterPro" id="IPR036179">
    <property type="entry name" value="Ig-like_dom_sf"/>
</dbReference>
<proteinExistence type="predicted"/>
<keyword evidence="1 5" id="KW-0732">Signal</keyword>
<gene>
    <name evidence="8" type="primary">20212850</name>
    <name evidence="7" type="ORF">HELRODRAFT_194010</name>
</gene>
<evidence type="ECO:0000259" key="6">
    <source>
        <dbReference type="PROSITE" id="PS50835"/>
    </source>
</evidence>
<dbReference type="SMART" id="SM00408">
    <property type="entry name" value="IGc2"/>
    <property type="match status" value="1"/>
</dbReference>
<dbReference type="InterPro" id="IPR051170">
    <property type="entry name" value="Neural/epithelial_adhesion"/>
</dbReference>
<reference evidence="9" key="1">
    <citation type="submission" date="2012-12" db="EMBL/GenBank/DDBJ databases">
        <authorList>
            <person name="Hellsten U."/>
            <person name="Grimwood J."/>
            <person name="Chapman J.A."/>
            <person name="Shapiro H."/>
            <person name="Aerts A."/>
            <person name="Otillar R.P."/>
            <person name="Terry A.Y."/>
            <person name="Boore J.L."/>
            <person name="Simakov O."/>
            <person name="Marletaz F."/>
            <person name="Cho S.-J."/>
            <person name="Edsinger-Gonzales E."/>
            <person name="Havlak P."/>
            <person name="Kuo D.-H."/>
            <person name="Larsson T."/>
            <person name="Lv J."/>
            <person name="Arendt D."/>
            <person name="Savage R."/>
            <person name="Osoegawa K."/>
            <person name="de Jong P."/>
            <person name="Lindberg D.R."/>
            <person name="Seaver E.C."/>
            <person name="Weisblat D.A."/>
            <person name="Putnam N.H."/>
            <person name="Grigoriev I.V."/>
            <person name="Rokhsar D.S."/>
        </authorList>
    </citation>
    <scope>NUCLEOTIDE SEQUENCE</scope>
</reference>
<dbReference type="EMBL" id="KB097599">
    <property type="protein sequence ID" value="ESN93654.1"/>
    <property type="molecule type" value="Genomic_DNA"/>
</dbReference>
<sequence>MNENALIWFQISVLLFKICSAQDPTVMIRDTVPETEDNNIIVVERDTELIMNCYVENLYQAYLLRWQREYIDKDDGLFKTQSISQDMALDDNIHYSIEKPSQYTWSLRVRGVQVADEGRYICFVQMTQISRSKDYRDVKVIVKPFFEPQNISPDSSANEGESLNLICNATGIPTPNVIWSRLGGALLSIGQEKYEGSQLSLRNLQAGDRGTYRCTSMNGYGTNAHDVEVDIKFKPIVTVGKLVYEQAVGYRIELQCFIESNPLPKTELTAWIKGTTTFTQSSDRYTINWIEGAFNRMTYELIIKNVQPEDFGTFSCRVTIDEEKKSSTAGTITLKQVSMGTGIERIPWHRIPMGIESDKPQPSIKLGRVIGANENPEESFSHQVTALLNEFFKQMVLEIRSELLK</sequence>
<name>T1FVK4_HELRO</name>
<evidence type="ECO:0000256" key="2">
    <source>
        <dbReference type="ARBA" id="ARBA00022737"/>
    </source>
</evidence>
<dbReference type="SMART" id="SM00409">
    <property type="entry name" value="IG"/>
    <property type="match status" value="3"/>
</dbReference>
<dbReference type="OrthoDB" id="10010359at2759"/>
<accession>T1FVK4</accession>
<feature type="domain" description="Ig-like" evidence="6">
    <location>
        <begin position="24"/>
        <end position="139"/>
    </location>
</feature>
<dbReference type="RefSeq" id="XP_009028290.1">
    <property type="nucleotide sequence ID" value="XM_009030042.1"/>
</dbReference>
<feature type="domain" description="Ig-like" evidence="6">
    <location>
        <begin position="144"/>
        <end position="230"/>
    </location>
</feature>
<feature type="chain" id="PRO_5010981033" description="Ig-like domain-containing protein" evidence="5">
    <location>
        <begin position="22"/>
        <end position="405"/>
    </location>
</feature>
<dbReference type="GeneID" id="20212850"/>
<dbReference type="GO" id="GO:0005886">
    <property type="term" value="C:plasma membrane"/>
    <property type="evidence" value="ECO:0000318"/>
    <property type="project" value="GO_Central"/>
</dbReference>
<dbReference type="InterPro" id="IPR003599">
    <property type="entry name" value="Ig_sub"/>
</dbReference>
<dbReference type="OMA" id="KPKIRIY"/>
<dbReference type="EnsemblMetazoa" id="HelroT194010">
    <property type="protein sequence ID" value="HelroP194010"/>
    <property type="gene ID" value="HelroG194010"/>
</dbReference>
<feature type="signal peptide" evidence="5">
    <location>
        <begin position="1"/>
        <end position="21"/>
    </location>
</feature>
<dbReference type="GO" id="GO:0030424">
    <property type="term" value="C:axon"/>
    <property type="evidence" value="ECO:0000318"/>
    <property type="project" value="GO_Central"/>
</dbReference>
<dbReference type="eggNOG" id="KOG3510">
    <property type="taxonomic scope" value="Eukaryota"/>
</dbReference>
<evidence type="ECO:0000313" key="7">
    <source>
        <dbReference type="EMBL" id="ESN93654.1"/>
    </source>
</evidence>
<dbReference type="InterPro" id="IPR007110">
    <property type="entry name" value="Ig-like_dom"/>
</dbReference>
<evidence type="ECO:0000313" key="8">
    <source>
        <dbReference type="EnsemblMetazoa" id="HelroP194010"/>
    </source>
</evidence>
<dbReference type="GO" id="GO:0008046">
    <property type="term" value="F:axon guidance receptor activity"/>
    <property type="evidence" value="ECO:0000318"/>
    <property type="project" value="GO_Central"/>
</dbReference>
<dbReference type="Pfam" id="PF07679">
    <property type="entry name" value="I-set"/>
    <property type="match status" value="1"/>
</dbReference>
<evidence type="ECO:0000256" key="1">
    <source>
        <dbReference type="ARBA" id="ARBA00022729"/>
    </source>
</evidence>
<evidence type="ECO:0000256" key="4">
    <source>
        <dbReference type="ARBA" id="ARBA00023319"/>
    </source>
</evidence>
<organism evidence="8 9">
    <name type="scientific">Helobdella robusta</name>
    <name type="common">Californian leech</name>
    <dbReference type="NCBI Taxonomy" id="6412"/>
    <lineage>
        <taxon>Eukaryota</taxon>
        <taxon>Metazoa</taxon>
        <taxon>Spiralia</taxon>
        <taxon>Lophotrochozoa</taxon>
        <taxon>Annelida</taxon>
        <taxon>Clitellata</taxon>
        <taxon>Hirudinea</taxon>
        <taxon>Rhynchobdellida</taxon>
        <taxon>Glossiphoniidae</taxon>
        <taxon>Helobdella</taxon>
    </lineage>
</organism>
<dbReference type="GO" id="GO:0043025">
    <property type="term" value="C:neuronal cell body"/>
    <property type="evidence" value="ECO:0000318"/>
    <property type="project" value="GO_Central"/>
</dbReference>
<dbReference type="Gene3D" id="2.60.40.10">
    <property type="entry name" value="Immunoglobulins"/>
    <property type="match status" value="3"/>
</dbReference>
<dbReference type="AlphaFoldDB" id="T1FVK4"/>
<protein>
    <recommendedName>
        <fullName evidence="6">Ig-like domain-containing protein</fullName>
    </recommendedName>
</protein>
<dbReference type="CTD" id="20212850"/>
<dbReference type="InterPro" id="IPR013783">
    <property type="entry name" value="Ig-like_fold"/>
</dbReference>